<dbReference type="eggNOG" id="COG3376">
    <property type="taxonomic scope" value="Bacteria"/>
</dbReference>
<feature type="transmembrane region" description="Helical" evidence="8">
    <location>
        <begin position="265"/>
        <end position="285"/>
    </location>
</feature>
<keyword evidence="6 8" id="KW-1133">Transmembrane helix</keyword>
<evidence type="ECO:0000256" key="4">
    <source>
        <dbReference type="ARBA" id="ARBA00022596"/>
    </source>
</evidence>
<comment type="subcellular location">
    <subcellularLocation>
        <location evidence="8">Cell membrane</location>
        <topology evidence="8">Multi-pass membrane protein</topology>
    </subcellularLocation>
    <subcellularLocation>
        <location evidence="1">Endomembrane system</location>
        <topology evidence="1">Multi-pass membrane protein</topology>
    </subcellularLocation>
</comment>
<name>A0A084IRH2_SALHC</name>
<dbReference type="Proteomes" id="UP000028302">
    <property type="component" value="Unassembled WGS sequence"/>
</dbReference>
<dbReference type="PANTHER" id="PTHR31611:SF0">
    <property type="entry name" value="HIGH-AFFINITY NICKEL TRANSPORT PROTEIN NIC1"/>
    <property type="match status" value="1"/>
</dbReference>
<feature type="transmembrane region" description="Helical" evidence="8">
    <location>
        <begin position="20"/>
        <end position="38"/>
    </location>
</feature>
<feature type="transmembrane region" description="Helical" evidence="8">
    <location>
        <begin position="44"/>
        <end position="61"/>
    </location>
</feature>
<reference evidence="9 10" key="1">
    <citation type="submission" date="2013-03" db="EMBL/GenBank/DDBJ databases">
        <title>Salinisphaera hydrothermalis C41B8 Genome Sequencing.</title>
        <authorList>
            <person name="Li C."/>
            <person name="Lai Q."/>
            <person name="Shao Z."/>
        </authorList>
    </citation>
    <scope>NUCLEOTIDE SEQUENCE [LARGE SCALE GENOMIC DNA]</scope>
    <source>
        <strain evidence="9 10">C41B8</strain>
    </source>
</reference>
<comment type="caution">
    <text evidence="9">The sequence shown here is derived from an EMBL/GenBank/DDBJ whole genome shotgun (WGS) entry which is preliminary data.</text>
</comment>
<dbReference type="EMBL" id="APNK01000001">
    <property type="protein sequence ID" value="KEZ79306.1"/>
    <property type="molecule type" value="Genomic_DNA"/>
</dbReference>
<evidence type="ECO:0000256" key="6">
    <source>
        <dbReference type="ARBA" id="ARBA00022989"/>
    </source>
</evidence>
<dbReference type="GO" id="GO:0005886">
    <property type="term" value="C:plasma membrane"/>
    <property type="evidence" value="ECO:0007669"/>
    <property type="project" value="UniProtKB-SubCell"/>
</dbReference>
<evidence type="ECO:0000313" key="10">
    <source>
        <dbReference type="Proteomes" id="UP000028302"/>
    </source>
</evidence>
<evidence type="ECO:0000256" key="2">
    <source>
        <dbReference type="ARBA" id="ARBA00010892"/>
    </source>
</evidence>
<keyword evidence="7 8" id="KW-0472">Membrane</keyword>
<keyword evidence="5 8" id="KW-0812">Transmembrane</keyword>
<proteinExistence type="inferred from homology"/>
<evidence type="ECO:0000256" key="5">
    <source>
        <dbReference type="ARBA" id="ARBA00022692"/>
    </source>
</evidence>
<feature type="transmembrane region" description="Helical" evidence="8">
    <location>
        <begin position="305"/>
        <end position="329"/>
    </location>
</feature>
<evidence type="ECO:0000256" key="1">
    <source>
        <dbReference type="ARBA" id="ARBA00004127"/>
    </source>
</evidence>
<keyword evidence="10" id="KW-1185">Reference proteome</keyword>
<evidence type="ECO:0000256" key="3">
    <source>
        <dbReference type="ARBA" id="ARBA00022448"/>
    </source>
</evidence>
<dbReference type="STRING" id="1304275.C41B8_01115"/>
<gene>
    <name evidence="9" type="ORF">C41B8_01115</name>
</gene>
<accession>A0A084IRH2</accession>
<dbReference type="InterPro" id="IPR011541">
    <property type="entry name" value="Ni/Co_transpt_high_affinity"/>
</dbReference>
<feature type="transmembrane region" description="Helical" evidence="8">
    <location>
        <begin position="223"/>
        <end position="244"/>
    </location>
</feature>
<dbReference type="PANTHER" id="PTHR31611">
    <property type="entry name" value="HIGH-AFFINITY NICKEL TRANSPORT PROTEIN NIC1"/>
    <property type="match status" value="1"/>
</dbReference>
<dbReference type="GO" id="GO:0012505">
    <property type="term" value="C:endomembrane system"/>
    <property type="evidence" value="ECO:0007669"/>
    <property type="project" value="UniProtKB-SubCell"/>
</dbReference>
<keyword evidence="4" id="KW-0533">Nickel</keyword>
<dbReference type="GO" id="GO:0015099">
    <property type="term" value="F:nickel cation transmembrane transporter activity"/>
    <property type="evidence" value="ECO:0007669"/>
    <property type="project" value="UniProtKB-UniRule"/>
</dbReference>
<dbReference type="InterPro" id="IPR004688">
    <property type="entry name" value="Ni/Co_transpt"/>
</dbReference>
<evidence type="ECO:0000256" key="8">
    <source>
        <dbReference type="RuleBase" id="RU362101"/>
    </source>
</evidence>
<feature type="transmembrane region" description="Helical" evidence="8">
    <location>
        <begin position="192"/>
        <end position="217"/>
    </location>
</feature>
<organism evidence="9 10">
    <name type="scientific">Salinisphaera hydrothermalis (strain C41B8)</name>
    <dbReference type="NCBI Taxonomy" id="1304275"/>
    <lineage>
        <taxon>Bacteria</taxon>
        <taxon>Pseudomonadati</taxon>
        <taxon>Pseudomonadota</taxon>
        <taxon>Gammaproteobacteria</taxon>
        <taxon>Salinisphaerales</taxon>
        <taxon>Salinisphaeraceae</taxon>
        <taxon>Salinisphaera</taxon>
    </lineage>
</organism>
<dbReference type="PATRIC" id="fig|1304275.5.peg.225"/>
<comment type="similarity">
    <text evidence="2 8">Belongs to the NiCoT transporter (TC 2.A.52) family.</text>
</comment>
<dbReference type="OrthoDB" id="9776706at2"/>
<sequence length="342" mass="36657">MSGLKHELDAGRRGASVRGVVVAVALLHLAGFAVLALAATQGVLLFGLAGLAYLFGLRHAFDIDHIAAIDNVTRKLVRDGRRATSVGFAFSLGHSTVVFLLCLLTALFARQVNAHMGDIAGLGGVIGTIVSATFLGLIGVLNLQVLRGLWRQRRMPASDRDATVEALLARRGVMSRWIGRGYRWVDAGWKMYPVGVAFGLGFDTATEVALLGLSATAAQNTLWSPWMIMALPLLFAAGMTLMDSANGYFMQRAYGWGQAGAGRRLGFNIAVTAFSVTVALLVSLLEWGELIVDQWAPGGWLARSLALLPSGLMGAAVVLVFLLAWALWYRRHRRAPSVMPTG</sequence>
<evidence type="ECO:0000313" key="9">
    <source>
        <dbReference type="EMBL" id="KEZ79306.1"/>
    </source>
</evidence>
<feature type="transmembrane region" description="Helical" evidence="8">
    <location>
        <begin position="82"/>
        <end position="107"/>
    </location>
</feature>
<dbReference type="AlphaFoldDB" id="A0A084IRH2"/>
<feature type="transmembrane region" description="Helical" evidence="8">
    <location>
        <begin position="119"/>
        <end position="145"/>
    </location>
</feature>
<protein>
    <recommendedName>
        <fullName evidence="8">Nickel/cobalt efflux system</fullName>
    </recommendedName>
</protein>
<dbReference type="Pfam" id="PF03824">
    <property type="entry name" value="NicO"/>
    <property type="match status" value="1"/>
</dbReference>
<evidence type="ECO:0000256" key="7">
    <source>
        <dbReference type="ARBA" id="ARBA00023136"/>
    </source>
</evidence>
<keyword evidence="3 8" id="KW-0813">Transport</keyword>